<gene>
    <name evidence="2" type="ORF">SAMN04488509_11340</name>
</gene>
<feature type="transmembrane region" description="Helical" evidence="1">
    <location>
        <begin position="28"/>
        <end position="46"/>
    </location>
</feature>
<feature type="transmembrane region" description="Helical" evidence="1">
    <location>
        <begin position="53"/>
        <end position="71"/>
    </location>
</feature>
<protein>
    <submittedName>
        <fullName evidence="2">Uncharacterized protein</fullName>
    </submittedName>
</protein>
<keyword evidence="1" id="KW-0812">Transmembrane</keyword>
<dbReference type="STRING" id="265719.SAMN04488509_11340"/>
<accession>A0A1G6ZC33</accession>
<reference evidence="2 3" key="1">
    <citation type="submission" date="2016-10" db="EMBL/GenBank/DDBJ databases">
        <authorList>
            <person name="de Groot N.N."/>
        </authorList>
    </citation>
    <scope>NUCLEOTIDE SEQUENCE [LARGE SCALE GENOMIC DNA]</scope>
    <source>
        <strain evidence="2 3">DSM 16957</strain>
    </source>
</reference>
<feature type="transmembrane region" description="Helical" evidence="1">
    <location>
        <begin position="124"/>
        <end position="144"/>
    </location>
</feature>
<keyword evidence="1" id="KW-0472">Membrane</keyword>
<proteinExistence type="predicted"/>
<organism evidence="2 3">
    <name type="scientific">Aquimonas voraii</name>
    <dbReference type="NCBI Taxonomy" id="265719"/>
    <lineage>
        <taxon>Bacteria</taxon>
        <taxon>Pseudomonadati</taxon>
        <taxon>Pseudomonadota</taxon>
        <taxon>Gammaproteobacteria</taxon>
        <taxon>Lysobacterales</taxon>
        <taxon>Lysobacteraceae</taxon>
        <taxon>Aquimonas</taxon>
    </lineage>
</organism>
<dbReference type="AlphaFoldDB" id="A0A1G6ZC33"/>
<feature type="transmembrane region" description="Helical" evidence="1">
    <location>
        <begin position="83"/>
        <end position="103"/>
    </location>
</feature>
<dbReference type="EMBL" id="FNAG01000013">
    <property type="protein sequence ID" value="SDE00032.1"/>
    <property type="molecule type" value="Genomic_DNA"/>
</dbReference>
<dbReference type="RefSeq" id="WP_091244806.1">
    <property type="nucleotide sequence ID" value="NZ_FNAG01000013.1"/>
</dbReference>
<evidence type="ECO:0000313" key="3">
    <source>
        <dbReference type="Proteomes" id="UP000199603"/>
    </source>
</evidence>
<dbReference type="Proteomes" id="UP000199603">
    <property type="component" value="Unassembled WGS sequence"/>
</dbReference>
<name>A0A1G6ZC33_9GAMM</name>
<evidence type="ECO:0000313" key="2">
    <source>
        <dbReference type="EMBL" id="SDE00032.1"/>
    </source>
</evidence>
<keyword evidence="3" id="KW-1185">Reference proteome</keyword>
<evidence type="ECO:0000256" key="1">
    <source>
        <dbReference type="SAM" id="Phobius"/>
    </source>
</evidence>
<keyword evidence="1" id="KW-1133">Transmembrane helix</keyword>
<sequence length="178" mass="19112">MNSLLARLVAIALLRGGPQDLPFDARLLTRLLVAWALLQLFAQYVLFEGRGGLLQLPVALAFLLLPIHGLLRLRGRPERFLQTATAFVGCSLLFGLAVLLVMLGADPAPAAGEPAPQPSTLQALLGLVWLLLTAWKLAVDAHIWRQALEFPPPLAIATSLTLFLAEIAVLSRLAGATE</sequence>